<keyword evidence="3 6" id="KW-0812">Transmembrane</keyword>
<evidence type="ECO:0000256" key="2">
    <source>
        <dbReference type="ARBA" id="ARBA00022448"/>
    </source>
</evidence>
<dbReference type="EMBL" id="PEBW01000004">
    <property type="protein sequence ID" value="PTQ51757.1"/>
    <property type="molecule type" value="Genomic_DNA"/>
</dbReference>
<proteinExistence type="predicted"/>
<dbReference type="PANTHER" id="PTHR23504:SF15">
    <property type="entry name" value="MAJOR FACILITATOR SUPERFAMILY (MFS) PROFILE DOMAIN-CONTAINING PROTEIN"/>
    <property type="match status" value="1"/>
</dbReference>
<dbReference type="InterPro" id="IPR036259">
    <property type="entry name" value="MFS_trans_sf"/>
</dbReference>
<feature type="transmembrane region" description="Helical" evidence="6">
    <location>
        <begin position="69"/>
        <end position="89"/>
    </location>
</feature>
<feature type="domain" description="Major facilitator superfamily (MFS) profile" evidence="7">
    <location>
        <begin position="3"/>
        <end position="379"/>
    </location>
</feature>
<dbReference type="GO" id="GO:0022857">
    <property type="term" value="F:transmembrane transporter activity"/>
    <property type="evidence" value="ECO:0007669"/>
    <property type="project" value="InterPro"/>
</dbReference>
<feature type="transmembrane region" description="Helical" evidence="6">
    <location>
        <begin position="157"/>
        <end position="179"/>
    </location>
</feature>
<dbReference type="AlphaFoldDB" id="A0A2T5G6D4"/>
<evidence type="ECO:0000256" key="4">
    <source>
        <dbReference type="ARBA" id="ARBA00022989"/>
    </source>
</evidence>
<dbReference type="InterPro" id="IPR001958">
    <property type="entry name" value="Tet-R_TetA/multi-R_MdtG-like"/>
</dbReference>
<feature type="transmembrane region" description="Helical" evidence="6">
    <location>
        <begin position="357"/>
        <end position="375"/>
    </location>
</feature>
<evidence type="ECO:0000259" key="7">
    <source>
        <dbReference type="PROSITE" id="PS50850"/>
    </source>
</evidence>
<keyword evidence="2" id="KW-0813">Transport</keyword>
<feature type="transmembrane region" description="Helical" evidence="6">
    <location>
        <begin position="35"/>
        <end position="57"/>
    </location>
</feature>
<keyword evidence="5 6" id="KW-0472">Membrane</keyword>
<feature type="transmembrane region" description="Helical" evidence="6">
    <location>
        <begin position="239"/>
        <end position="257"/>
    </location>
</feature>
<evidence type="ECO:0000313" key="9">
    <source>
        <dbReference type="Proteomes" id="UP000244016"/>
    </source>
</evidence>
<comment type="subcellular location">
    <subcellularLocation>
        <location evidence="1">Cell membrane</location>
        <topology evidence="1">Multi-pass membrane protein</topology>
    </subcellularLocation>
</comment>
<dbReference type="InterPro" id="IPR020846">
    <property type="entry name" value="MFS_dom"/>
</dbReference>
<accession>A0A2T5G6D4</accession>
<evidence type="ECO:0000256" key="3">
    <source>
        <dbReference type="ARBA" id="ARBA00022692"/>
    </source>
</evidence>
<dbReference type="InterPro" id="IPR011701">
    <property type="entry name" value="MFS"/>
</dbReference>
<gene>
    <name evidence="8" type="ORF">BLITH_1395</name>
</gene>
<evidence type="ECO:0000256" key="5">
    <source>
        <dbReference type="ARBA" id="ARBA00023136"/>
    </source>
</evidence>
<name>A0A2T5G6D4_9BACL</name>
<evidence type="ECO:0000313" key="8">
    <source>
        <dbReference type="EMBL" id="PTQ51757.1"/>
    </source>
</evidence>
<reference evidence="8 9" key="1">
    <citation type="submission" date="2017-08" db="EMBL/GenBank/DDBJ databases">
        <title>Burning lignite coal seam in the remote Altai Mountains harbors a hydrogen-driven thermophilic microbial community.</title>
        <authorList>
            <person name="Kadnikov V.V."/>
            <person name="Mardanov A.V."/>
            <person name="Ivasenko D."/>
            <person name="Beletsky A.V."/>
            <person name="Karnachuk O.V."/>
            <person name="Ravin N.V."/>
        </authorList>
    </citation>
    <scope>NUCLEOTIDE SEQUENCE [LARGE SCALE GENOMIC DNA]</scope>
    <source>
        <strain evidence="8">AL31</strain>
    </source>
</reference>
<feature type="transmembrane region" description="Helical" evidence="6">
    <location>
        <begin position="95"/>
        <end position="116"/>
    </location>
</feature>
<feature type="transmembrane region" description="Helical" evidence="6">
    <location>
        <begin position="128"/>
        <end position="151"/>
    </location>
</feature>
<evidence type="ECO:0000256" key="1">
    <source>
        <dbReference type="ARBA" id="ARBA00004651"/>
    </source>
</evidence>
<dbReference type="CDD" id="cd17325">
    <property type="entry name" value="MFS_MdtG_SLC18_like"/>
    <property type="match status" value="1"/>
</dbReference>
<dbReference type="PROSITE" id="PS50850">
    <property type="entry name" value="MFS"/>
    <property type="match status" value="1"/>
</dbReference>
<sequence>MPAVGLIGFVLFLAFSGFGMVIPVLPSLVEEAGAAPYHLGYLLGIYSLVSFLMAPVWGALSDRWGRNRVIFIGLLGFGLSFWLFGMFVHDLVWMYVSRILGGLFSGAAIASSMAYLADATEDTARTRAMGIAGMSIGLGFVLGPAIGGILGQSQASLPFYAAAVLSWFAALLVFARLPVVAPRQGGHMATGLDAAFRLLRGRTGYLLVLTFLVTFSLAGLESTVAFYAMRTFGATRYELGILFTFVGLVTAFTQGALVSRVREGQEARAIALGLLVSALGFYLIVFTRNLFSAILFVSIFALGNSLVRPIVLSLLTRVTRVAQGATSGANTAMDSLGRVLGPVVGGYLYTWEPRAPFFAGVLYSLAGLAVLYLFVRRSASEEGTPASPRS</sequence>
<dbReference type="PRINTS" id="PR01035">
    <property type="entry name" value="TCRTETA"/>
</dbReference>
<protein>
    <submittedName>
        <fullName evidence="8">Multidrug-efflux transporter</fullName>
    </submittedName>
</protein>
<feature type="transmembrane region" description="Helical" evidence="6">
    <location>
        <begin position="293"/>
        <end position="315"/>
    </location>
</feature>
<dbReference type="SUPFAM" id="SSF103473">
    <property type="entry name" value="MFS general substrate transporter"/>
    <property type="match status" value="1"/>
</dbReference>
<feature type="transmembrane region" description="Helical" evidence="6">
    <location>
        <begin position="269"/>
        <end position="287"/>
    </location>
</feature>
<dbReference type="PANTHER" id="PTHR23504">
    <property type="entry name" value="MAJOR FACILITATOR SUPERFAMILY DOMAIN-CONTAINING PROTEIN 10"/>
    <property type="match status" value="1"/>
</dbReference>
<dbReference type="Pfam" id="PF07690">
    <property type="entry name" value="MFS_1"/>
    <property type="match status" value="1"/>
</dbReference>
<organism evidence="8 9">
    <name type="scientific">Brockia lithotrophica</name>
    <dbReference type="NCBI Taxonomy" id="933949"/>
    <lineage>
        <taxon>Bacteria</taxon>
        <taxon>Bacillati</taxon>
        <taxon>Bacillota</taxon>
        <taxon>Bacilli</taxon>
        <taxon>Bacillales</taxon>
        <taxon>Bacillales Family X. Incertae Sedis</taxon>
        <taxon>Brockia</taxon>
    </lineage>
</organism>
<evidence type="ECO:0000256" key="6">
    <source>
        <dbReference type="SAM" id="Phobius"/>
    </source>
</evidence>
<keyword evidence="4 6" id="KW-1133">Transmembrane helix</keyword>
<feature type="transmembrane region" description="Helical" evidence="6">
    <location>
        <begin position="205"/>
        <end position="227"/>
    </location>
</feature>
<dbReference type="GO" id="GO:0005886">
    <property type="term" value="C:plasma membrane"/>
    <property type="evidence" value="ECO:0007669"/>
    <property type="project" value="UniProtKB-SubCell"/>
</dbReference>
<comment type="caution">
    <text evidence="8">The sequence shown here is derived from an EMBL/GenBank/DDBJ whole genome shotgun (WGS) entry which is preliminary data.</text>
</comment>
<dbReference type="Gene3D" id="1.20.1250.20">
    <property type="entry name" value="MFS general substrate transporter like domains"/>
    <property type="match status" value="1"/>
</dbReference>
<dbReference type="Proteomes" id="UP000244016">
    <property type="component" value="Unassembled WGS sequence"/>
</dbReference>